<dbReference type="Proteomes" id="UP001333110">
    <property type="component" value="Unassembled WGS sequence"/>
</dbReference>
<proteinExistence type="predicted"/>
<evidence type="ECO:0000313" key="1">
    <source>
        <dbReference type="EMBL" id="KAK4829838.1"/>
    </source>
</evidence>
<dbReference type="EMBL" id="JAUNZN010000001">
    <property type="protein sequence ID" value="KAK4829838.1"/>
    <property type="molecule type" value="Genomic_DNA"/>
</dbReference>
<protein>
    <submittedName>
        <fullName evidence="1">Uncharacterized protein</fullName>
    </submittedName>
</protein>
<evidence type="ECO:0000313" key="2">
    <source>
        <dbReference type="Proteomes" id="UP001333110"/>
    </source>
</evidence>
<organism evidence="1 2">
    <name type="scientific">Mycteria americana</name>
    <name type="common">Wood stork</name>
    <dbReference type="NCBI Taxonomy" id="33587"/>
    <lineage>
        <taxon>Eukaryota</taxon>
        <taxon>Metazoa</taxon>
        <taxon>Chordata</taxon>
        <taxon>Craniata</taxon>
        <taxon>Vertebrata</taxon>
        <taxon>Euteleostomi</taxon>
        <taxon>Archelosauria</taxon>
        <taxon>Archosauria</taxon>
        <taxon>Dinosauria</taxon>
        <taxon>Saurischia</taxon>
        <taxon>Theropoda</taxon>
        <taxon>Coelurosauria</taxon>
        <taxon>Aves</taxon>
        <taxon>Neognathae</taxon>
        <taxon>Neoaves</taxon>
        <taxon>Aequornithes</taxon>
        <taxon>Ciconiiformes</taxon>
        <taxon>Ciconiidae</taxon>
        <taxon>Mycteria</taxon>
    </lineage>
</organism>
<gene>
    <name evidence="1" type="ORF">QYF61_006848</name>
</gene>
<feature type="non-terminal residue" evidence="1">
    <location>
        <position position="82"/>
    </location>
</feature>
<reference evidence="1 2" key="1">
    <citation type="journal article" date="2023" name="J. Hered.">
        <title>Chromosome-level genome of the wood stork (Mycteria americana) provides insight into avian chromosome evolution.</title>
        <authorList>
            <person name="Flamio R. Jr."/>
            <person name="Ramstad K.M."/>
        </authorList>
    </citation>
    <scope>NUCLEOTIDE SEQUENCE [LARGE SCALE GENOMIC DNA]</scope>
    <source>
        <strain evidence="1">JAX WOST 10</strain>
    </source>
</reference>
<accession>A0AAN7PQV2</accession>
<name>A0AAN7PQV2_MYCAM</name>
<comment type="caution">
    <text evidence="1">The sequence shown here is derived from an EMBL/GenBank/DDBJ whole genome shotgun (WGS) entry which is preliminary data.</text>
</comment>
<dbReference type="AlphaFoldDB" id="A0AAN7PQV2"/>
<keyword evidence="2" id="KW-1185">Reference proteome</keyword>
<sequence>MGERIRKIKSSCALWKESLKICQLCSAPLSLRTVSQGVLLTNYLKSWKFVFLKFRPRLPPILMPLMSSLALVTNRSSIASCL</sequence>